<keyword evidence="7 9" id="KW-0119">Carbohydrate metabolism</keyword>
<dbReference type="NCBIfam" id="TIGR01261">
    <property type="entry name" value="hisB_Nterm"/>
    <property type="match status" value="1"/>
</dbReference>
<dbReference type="EMBL" id="MEWG01000050">
    <property type="protein sequence ID" value="OGC76125.1"/>
    <property type="molecule type" value="Genomic_DNA"/>
</dbReference>
<organism evidence="12 13">
    <name type="scientific">candidate division WWE3 bacterium RIFOXYD1_FULL_39_9</name>
    <dbReference type="NCBI Taxonomy" id="1802649"/>
    <lineage>
        <taxon>Bacteria</taxon>
        <taxon>Katanobacteria</taxon>
    </lineage>
</organism>
<comment type="subunit">
    <text evidence="3">Monomer.</text>
</comment>
<dbReference type="CDD" id="cd07503">
    <property type="entry name" value="HAD_HisB-N"/>
    <property type="match status" value="1"/>
</dbReference>
<feature type="active site" description="Nucleophile" evidence="10">
    <location>
        <position position="10"/>
    </location>
</feature>
<dbReference type="InterPro" id="IPR006543">
    <property type="entry name" value="Histidinol-phos"/>
</dbReference>
<dbReference type="GO" id="GO:0004424">
    <property type="term" value="F:imidazoleglycerol-phosphate dehydratase activity"/>
    <property type="evidence" value="ECO:0007669"/>
    <property type="project" value="InterPro"/>
</dbReference>
<evidence type="ECO:0000256" key="9">
    <source>
        <dbReference type="PIRNR" id="PIRNR004682"/>
    </source>
</evidence>
<keyword evidence="4 9" id="KW-0963">Cytoplasm</keyword>
<dbReference type="GO" id="GO:0004401">
    <property type="term" value="F:histidinol-phosphatase activity"/>
    <property type="evidence" value="ECO:0007669"/>
    <property type="project" value="InterPro"/>
</dbReference>
<comment type="subcellular location">
    <subcellularLocation>
        <location evidence="2 9">Cytoplasm</location>
    </subcellularLocation>
</comment>
<dbReference type="NCBIfam" id="TIGR01656">
    <property type="entry name" value="Histidinol-ppas"/>
    <property type="match status" value="1"/>
</dbReference>
<dbReference type="InterPro" id="IPR004446">
    <property type="entry name" value="Heptose_bisP_phosphatase"/>
</dbReference>
<keyword evidence="5 11" id="KW-0479">Metal-binding</keyword>
<feature type="active site" description="Proton donor" evidence="10">
    <location>
        <position position="12"/>
    </location>
</feature>
<dbReference type="InterPro" id="IPR036412">
    <property type="entry name" value="HAD-like_sf"/>
</dbReference>
<evidence type="ECO:0000256" key="1">
    <source>
        <dbReference type="ARBA" id="ARBA00001946"/>
    </source>
</evidence>
<dbReference type="GO" id="GO:0046872">
    <property type="term" value="F:metal ion binding"/>
    <property type="evidence" value="ECO:0007669"/>
    <property type="project" value="UniProtKB-KW"/>
</dbReference>
<dbReference type="GO" id="GO:0000105">
    <property type="term" value="P:L-histidine biosynthetic process"/>
    <property type="evidence" value="ECO:0007669"/>
    <property type="project" value="InterPro"/>
</dbReference>
<dbReference type="GO" id="GO:0005737">
    <property type="term" value="C:cytoplasm"/>
    <property type="evidence" value="ECO:0007669"/>
    <property type="project" value="UniProtKB-SubCell"/>
</dbReference>
<feature type="binding site" evidence="11">
    <location>
        <position position="130"/>
    </location>
    <ligand>
        <name>Mg(2+)</name>
        <dbReference type="ChEBI" id="CHEBI:18420"/>
    </ligand>
</feature>
<comment type="caution">
    <text evidence="12">The sequence shown here is derived from an EMBL/GenBank/DDBJ whole genome shotgun (WGS) entry which is preliminary data.</text>
</comment>
<feature type="binding site" evidence="11">
    <location>
        <position position="103"/>
    </location>
    <ligand>
        <name>Zn(2+)</name>
        <dbReference type="ChEBI" id="CHEBI:29105"/>
    </ligand>
</feature>
<evidence type="ECO:0000256" key="4">
    <source>
        <dbReference type="ARBA" id="ARBA00022490"/>
    </source>
</evidence>
<comment type="cofactor">
    <cofactor evidence="1 11">
        <name>Mg(2+)</name>
        <dbReference type="ChEBI" id="CHEBI:18420"/>
    </cofactor>
</comment>
<keyword evidence="11" id="KW-0862">Zinc</keyword>
<keyword evidence="11" id="KW-0460">Magnesium</keyword>
<evidence type="ECO:0000256" key="10">
    <source>
        <dbReference type="PIRSR" id="PIRSR004682-1"/>
    </source>
</evidence>
<dbReference type="PIRSF" id="PIRSF004682">
    <property type="entry name" value="GmhB"/>
    <property type="match status" value="1"/>
</dbReference>
<comment type="cofactor">
    <cofactor evidence="11">
        <name>Zn(2+)</name>
        <dbReference type="ChEBI" id="CHEBI:29105"/>
    </cofactor>
</comment>
<feature type="binding site" evidence="11">
    <location>
        <position position="12"/>
    </location>
    <ligand>
        <name>Mg(2+)</name>
        <dbReference type="ChEBI" id="CHEBI:18420"/>
    </ligand>
</feature>
<evidence type="ECO:0000256" key="3">
    <source>
        <dbReference type="ARBA" id="ARBA00011245"/>
    </source>
</evidence>
<evidence type="ECO:0000313" key="12">
    <source>
        <dbReference type="EMBL" id="OGC76125.1"/>
    </source>
</evidence>
<sequence length="175" mass="19892">MDKIKVIFLDRDGTIIEETESGVIDSIADLRFLPKVVESLQKLKFDGYHFVMVTNQPGLGKGRVNPEGFEEVQKQLIKLFAMDKVFFDEIFVCPHLEEEQCNCKKPKIGMVKEYIEKNDIALDRSFVIGDRSTDVGLAKNLGIKSIRMSAANDPDADFTTNSWKEVADFILDYSF</sequence>
<evidence type="ECO:0000256" key="5">
    <source>
        <dbReference type="ARBA" id="ARBA00022723"/>
    </source>
</evidence>
<evidence type="ECO:0000256" key="6">
    <source>
        <dbReference type="ARBA" id="ARBA00022801"/>
    </source>
</evidence>
<gene>
    <name evidence="12" type="ORF">A2619_02085</name>
</gene>
<dbReference type="Gene3D" id="3.40.50.1000">
    <property type="entry name" value="HAD superfamily/HAD-like"/>
    <property type="match status" value="1"/>
</dbReference>
<feature type="binding site" evidence="11">
    <location>
        <position position="10"/>
    </location>
    <ligand>
        <name>Mg(2+)</name>
        <dbReference type="ChEBI" id="CHEBI:18420"/>
    </ligand>
</feature>
<evidence type="ECO:0000313" key="13">
    <source>
        <dbReference type="Proteomes" id="UP000176815"/>
    </source>
</evidence>
<evidence type="ECO:0000256" key="2">
    <source>
        <dbReference type="ARBA" id="ARBA00004496"/>
    </source>
</evidence>
<comment type="similarity">
    <text evidence="9">Belongs to the gmhB family.</text>
</comment>
<feature type="binding site" evidence="11">
    <location>
        <position position="101"/>
    </location>
    <ligand>
        <name>Zn(2+)</name>
        <dbReference type="ChEBI" id="CHEBI:29105"/>
    </ligand>
</feature>
<feature type="binding site" evidence="11">
    <location>
        <position position="95"/>
    </location>
    <ligand>
        <name>Zn(2+)</name>
        <dbReference type="ChEBI" id="CHEBI:29105"/>
    </ligand>
</feature>
<dbReference type="EC" id="3.1.3.-" evidence="9"/>
<evidence type="ECO:0000256" key="7">
    <source>
        <dbReference type="ARBA" id="ARBA00023277"/>
    </source>
</evidence>
<dbReference type="PANTHER" id="PTHR42891">
    <property type="entry name" value="D-GLYCERO-BETA-D-MANNO-HEPTOSE-1,7-BISPHOSPHATE 7-PHOSPHATASE"/>
    <property type="match status" value="1"/>
</dbReference>
<dbReference type="InterPro" id="IPR023214">
    <property type="entry name" value="HAD_sf"/>
</dbReference>
<reference evidence="12 13" key="1">
    <citation type="journal article" date="2016" name="Nat. Commun.">
        <title>Thousands of microbial genomes shed light on interconnected biogeochemical processes in an aquifer system.</title>
        <authorList>
            <person name="Anantharaman K."/>
            <person name="Brown C.T."/>
            <person name="Hug L.A."/>
            <person name="Sharon I."/>
            <person name="Castelle C.J."/>
            <person name="Probst A.J."/>
            <person name="Thomas B.C."/>
            <person name="Singh A."/>
            <person name="Wilkins M.J."/>
            <person name="Karaoz U."/>
            <person name="Brodie E.L."/>
            <person name="Williams K.H."/>
            <person name="Hubbard S.S."/>
            <person name="Banfield J.F."/>
        </authorList>
    </citation>
    <scope>NUCLEOTIDE SEQUENCE [LARGE SCALE GENOMIC DNA]</scope>
</reference>
<dbReference type="Proteomes" id="UP000176815">
    <property type="component" value="Unassembled WGS sequence"/>
</dbReference>
<dbReference type="GO" id="GO:0005975">
    <property type="term" value="P:carbohydrate metabolic process"/>
    <property type="evidence" value="ECO:0007669"/>
    <property type="project" value="InterPro"/>
</dbReference>
<evidence type="ECO:0000256" key="8">
    <source>
        <dbReference type="ARBA" id="ARBA00031828"/>
    </source>
</evidence>
<dbReference type="PANTHER" id="PTHR42891:SF1">
    <property type="entry name" value="D-GLYCERO-BETA-D-MANNO-HEPTOSE-1,7-BISPHOSPHATE 7-PHOSPHATASE"/>
    <property type="match status" value="1"/>
</dbReference>
<accession>A0A1F4X387</accession>
<protein>
    <recommendedName>
        <fullName evidence="8 9">D,D-heptose 1,7-bisphosphate phosphatase</fullName>
        <ecNumber evidence="9">3.1.3.-</ecNumber>
    </recommendedName>
</protein>
<dbReference type="Pfam" id="PF08645">
    <property type="entry name" value="PNK3P"/>
    <property type="match status" value="1"/>
</dbReference>
<dbReference type="AlphaFoldDB" id="A0A1F4X387"/>
<name>A0A1F4X387_UNCKA</name>
<feature type="binding site" evidence="11">
    <location>
        <position position="93"/>
    </location>
    <ligand>
        <name>Zn(2+)</name>
        <dbReference type="ChEBI" id="CHEBI:29105"/>
    </ligand>
</feature>
<keyword evidence="6 9" id="KW-0378">Hydrolase</keyword>
<evidence type="ECO:0000256" key="11">
    <source>
        <dbReference type="PIRSR" id="PIRSR004682-4"/>
    </source>
</evidence>
<dbReference type="InterPro" id="IPR013954">
    <property type="entry name" value="PNK3P"/>
</dbReference>
<dbReference type="InterPro" id="IPR006549">
    <property type="entry name" value="HAD-SF_hydro_IIIA"/>
</dbReference>
<dbReference type="NCBIfam" id="TIGR01662">
    <property type="entry name" value="HAD-SF-IIIA"/>
    <property type="match status" value="1"/>
</dbReference>
<dbReference type="SUPFAM" id="SSF56784">
    <property type="entry name" value="HAD-like"/>
    <property type="match status" value="1"/>
</dbReference>
<proteinExistence type="inferred from homology"/>
<dbReference type="InterPro" id="IPR005954">
    <property type="entry name" value="HisB_N"/>
</dbReference>